<gene>
    <name evidence="8" type="ORF">ACFQDH_07030</name>
</gene>
<sequence>MAADISTIAVWRTYLRRAAAVLLAGIPLAILPGAENRFVFGRLVVAAFAALLLLAIPGAGRLPRWMWLSIGAATLVTGIAGVFGADVSTAWWGRGQVYDGAPFLVLCLIVAMGAARHLGPHGEPGDRELFLNAMAVVALVVALLAIVEATGLRPLSTDASRPGSFLGNASDEGSFALLYGGVLLVAAMNRRRPLLIAGGVATGVTVLLSGSRGAWIGLLVLLGVAALLAGRRAPVVSAFAGLVAVVAVFLDPVTRGRLLGGGLAHQTASGRVMLWQESLSLWTHHPILGVGPSQFENAIVGRHTLAWQQRVGPQNPPATPHNLVLQLLLAGGPVLLAVLAYVAWRVYRCARKQSSWGTSVVVALAAYLTALMFTFPTPAVMLPAVVLVASVTSVPVAATAAWQQVVEWGFATLAAGLAVVFVLASASEIEIKAGMTHSRTNHRLVRRPRSRRRTTCAGGTRTSTGRSSTRSSRPVRAPRRKRGNGTVGSVRPLTTYR</sequence>
<evidence type="ECO:0000313" key="8">
    <source>
        <dbReference type="EMBL" id="MFC6705028.1"/>
    </source>
</evidence>
<feature type="region of interest" description="Disordered" evidence="5">
    <location>
        <begin position="440"/>
        <end position="497"/>
    </location>
</feature>
<dbReference type="Proteomes" id="UP001596298">
    <property type="component" value="Unassembled WGS sequence"/>
</dbReference>
<dbReference type="InterPro" id="IPR051533">
    <property type="entry name" value="WaaL-like"/>
</dbReference>
<keyword evidence="9" id="KW-1185">Reference proteome</keyword>
<dbReference type="Pfam" id="PF04932">
    <property type="entry name" value="Wzy_C"/>
    <property type="match status" value="1"/>
</dbReference>
<dbReference type="EMBL" id="JBHSWH010000001">
    <property type="protein sequence ID" value="MFC6705028.1"/>
    <property type="molecule type" value="Genomic_DNA"/>
</dbReference>
<evidence type="ECO:0000256" key="5">
    <source>
        <dbReference type="SAM" id="MobiDB-lite"/>
    </source>
</evidence>
<feature type="compositionally biased region" description="Low complexity" evidence="5">
    <location>
        <begin position="455"/>
        <end position="475"/>
    </location>
</feature>
<evidence type="ECO:0000256" key="4">
    <source>
        <dbReference type="ARBA" id="ARBA00023136"/>
    </source>
</evidence>
<feature type="transmembrane region" description="Helical" evidence="6">
    <location>
        <begin position="173"/>
        <end position="189"/>
    </location>
</feature>
<dbReference type="InterPro" id="IPR007016">
    <property type="entry name" value="O-antigen_ligase-rel_domated"/>
</dbReference>
<feature type="transmembrane region" description="Helical" evidence="6">
    <location>
        <begin position="323"/>
        <end position="344"/>
    </location>
</feature>
<evidence type="ECO:0000256" key="3">
    <source>
        <dbReference type="ARBA" id="ARBA00022989"/>
    </source>
</evidence>
<dbReference type="RefSeq" id="WP_382399798.1">
    <property type="nucleotide sequence ID" value="NZ_JBHSWH010000001.1"/>
</dbReference>
<evidence type="ECO:0000256" key="1">
    <source>
        <dbReference type="ARBA" id="ARBA00004141"/>
    </source>
</evidence>
<feature type="transmembrane region" description="Helical" evidence="6">
    <location>
        <begin position="65"/>
        <end position="85"/>
    </location>
</feature>
<reference evidence="9" key="1">
    <citation type="journal article" date="2019" name="Int. J. Syst. Evol. Microbiol.">
        <title>The Global Catalogue of Microorganisms (GCM) 10K type strain sequencing project: providing services to taxonomists for standard genome sequencing and annotation.</title>
        <authorList>
            <consortium name="The Broad Institute Genomics Platform"/>
            <consortium name="The Broad Institute Genome Sequencing Center for Infectious Disease"/>
            <person name="Wu L."/>
            <person name="Ma J."/>
        </authorList>
    </citation>
    <scope>NUCLEOTIDE SEQUENCE [LARGE SCALE GENOMIC DNA]</scope>
    <source>
        <strain evidence="9">CCUG 58127</strain>
    </source>
</reference>
<dbReference type="PANTHER" id="PTHR37422:SF13">
    <property type="entry name" value="LIPOPOLYSACCHARIDE BIOSYNTHESIS PROTEIN PA4999-RELATED"/>
    <property type="match status" value="1"/>
</dbReference>
<feature type="transmembrane region" description="Helical" evidence="6">
    <location>
        <begin position="39"/>
        <end position="59"/>
    </location>
</feature>
<feature type="compositionally biased region" description="Basic residues" evidence="5">
    <location>
        <begin position="440"/>
        <end position="454"/>
    </location>
</feature>
<evidence type="ECO:0000256" key="2">
    <source>
        <dbReference type="ARBA" id="ARBA00022692"/>
    </source>
</evidence>
<evidence type="ECO:0000256" key="6">
    <source>
        <dbReference type="SAM" id="Phobius"/>
    </source>
</evidence>
<organism evidence="8 9">
    <name type="scientific">Flexivirga alba</name>
    <dbReference type="NCBI Taxonomy" id="702742"/>
    <lineage>
        <taxon>Bacteria</taxon>
        <taxon>Bacillati</taxon>
        <taxon>Actinomycetota</taxon>
        <taxon>Actinomycetes</taxon>
        <taxon>Micrococcales</taxon>
        <taxon>Dermacoccaceae</taxon>
        <taxon>Flexivirga</taxon>
    </lineage>
</organism>
<keyword evidence="4 6" id="KW-0472">Membrane</keyword>
<keyword evidence="2 6" id="KW-0812">Transmembrane</keyword>
<dbReference type="PANTHER" id="PTHR37422">
    <property type="entry name" value="TEICHURONIC ACID BIOSYNTHESIS PROTEIN TUAE"/>
    <property type="match status" value="1"/>
</dbReference>
<feature type="transmembrane region" description="Helical" evidence="6">
    <location>
        <begin position="195"/>
        <end position="228"/>
    </location>
</feature>
<name>A0ABW2ADT6_9MICO</name>
<dbReference type="GO" id="GO:0016874">
    <property type="term" value="F:ligase activity"/>
    <property type="evidence" value="ECO:0007669"/>
    <property type="project" value="UniProtKB-KW"/>
</dbReference>
<feature type="transmembrane region" description="Helical" evidence="6">
    <location>
        <begin position="356"/>
        <end position="375"/>
    </location>
</feature>
<feature type="transmembrane region" description="Helical" evidence="6">
    <location>
        <begin position="14"/>
        <end position="32"/>
    </location>
</feature>
<keyword evidence="8" id="KW-0436">Ligase</keyword>
<feature type="transmembrane region" description="Helical" evidence="6">
    <location>
        <begin position="97"/>
        <end position="118"/>
    </location>
</feature>
<feature type="transmembrane region" description="Helical" evidence="6">
    <location>
        <begin position="381"/>
        <end position="401"/>
    </location>
</feature>
<proteinExistence type="predicted"/>
<accession>A0ABW2ADT6</accession>
<feature type="transmembrane region" description="Helical" evidence="6">
    <location>
        <begin position="235"/>
        <end position="253"/>
    </location>
</feature>
<feature type="transmembrane region" description="Helical" evidence="6">
    <location>
        <begin position="408"/>
        <end position="426"/>
    </location>
</feature>
<comment type="caution">
    <text evidence="8">The sequence shown here is derived from an EMBL/GenBank/DDBJ whole genome shotgun (WGS) entry which is preliminary data.</text>
</comment>
<evidence type="ECO:0000313" key="9">
    <source>
        <dbReference type="Proteomes" id="UP001596298"/>
    </source>
</evidence>
<protein>
    <submittedName>
        <fullName evidence="8">O-antigen ligase family protein</fullName>
    </submittedName>
</protein>
<evidence type="ECO:0000259" key="7">
    <source>
        <dbReference type="Pfam" id="PF04932"/>
    </source>
</evidence>
<feature type="domain" description="O-antigen ligase-related" evidence="7">
    <location>
        <begin position="200"/>
        <end position="339"/>
    </location>
</feature>
<comment type="subcellular location">
    <subcellularLocation>
        <location evidence="1">Membrane</location>
        <topology evidence="1">Multi-pass membrane protein</topology>
    </subcellularLocation>
</comment>
<keyword evidence="3 6" id="KW-1133">Transmembrane helix</keyword>
<feature type="transmembrane region" description="Helical" evidence="6">
    <location>
        <begin position="130"/>
        <end position="152"/>
    </location>
</feature>